<keyword evidence="3" id="KW-1185">Reference proteome</keyword>
<feature type="compositionally biased region" description="Low complexity" evidence="1">
    <location>
        <begin position="153"/>
        <end position="166"/>
    </location>
</feature>
<feature type="compositionally biased region" description="Polar residues" evidence="1">
    <location>
        <begin position="196"/>
        <end position="215"/>
    </location>
</feature>
<dbReference type="EMBL" id="JACEEZ010018130">
    <property type="protein sequence ID" value="KAG0717159.1"/>
    <property type="molecule type" value="Genomic_DNA"/>
</dbReference>
<evidence type="ECO:0000256" key="1">
    <source>
        <dbReference type="SAM" id="MobiDB-lite"/>
    </source>
</evidence>
<proteinExistence type="predicted"/>
<comment type="caution">
    <text evidence="2">The sequence shown here is derived from an EMBL/GenBank/DDBJ whole genome shotgun (WGS) entry which is preliminary data.</text>
</comment>
<feature type="region of interest" description="Disordered" evidence="1">
    <location>
        <begin position="153"/>
        <end position="227"/>
    </location>
</feature>
<evidence type="ECO:0000313" key="3">
    <source>
        <dbReference type="Proteomes" id="UP000770661"/>
    </source>
</evidence>
<feature type="compositionally biased region" description="Low complexity" evidence="1">
    <location>
        <begin position="70"/>
        <end position="83"/>
    </location>
</feature>
<name>A0A8J4Y6I0_CHIOP</name>
<feature type="compositionally biased region" description="Basic and acidic residues" evidence="1">
    <location>
        <begin position="50"/>
        <end position="67"/>
    </location>
</feature>
<sequence>MEMKPTSQTGNWTMSSESYSRWLYIYSCCALSQPSCPDRAPAQASAVRGRTSEARHRSSIAPRREAIPRTSSAVASETTSTAAQPPQTRNSSKNSLKIADYCGRGGGHHPDPDRAGVVCCCCCPFCLLYKWRNRGTIHNPNPEVMQPLQTQPLAHAPPQHCHHAPYPTQPGYPTPTQPMYPPQAGYPPQPYPPSPTQLNSHSCTQRSNPLRTTQRIKCGSRDRNRPM</sequence>
<accession>A0A8J4Y6I0</accession>
<dbReference type="Proteomes" id="UP000770661">
    <property type="component" value="Unassembled WGS sequence"/>
</dbReference>
<dbReference type="AlphaFoldDB" id="A0A8J4Y6I0"/>
<feature type="compositionally biased region" description="Polar residues" evidence="1">
    <location>
        <begin position="84"/>
        <end position="93"/>
    </location>
</feature>
<organism evidence="2 3">
    <name type="scientific">Chionoecetes opilio</name>
    <name type="common">Atlantic snow crab</name>
    <name type="synonym">Cancer opilio</name>
    <dbReference type="NCBI Taxonomy" id="41210"/>
    <lineage>
        <taxon>Eukaryota</taxon>
        <taxon>Metazoa</taxon>
        <taxon>Ecdysozoa</taxon>
        <taxon>Arthropoda</taxon>
        <taxon>Crustacea</taxon>
        <taxon>Multicrustacea</taxon>
        <taxon>Malacostraca</taxon>
        <taxon>Eumalacostraca</taxon>
        <taxon>Eucarida</taxon>
        <taxon>Decapoda</taxon>
        <taxon>Pleocyemata</taxon>
        <taxon>Brachyura</taxon>
        <taxon>Eubrachyura</taxon>
        <taxon>Majoidea</taxon>
        <taxon>Majidae</taxon>
        <taxon>Chionoecetes</taxon>
    </lineage>
</organism>
<feature type="region of interest" description="Disordered" evidence="1">
    <location>
        <begin position="40"/>
        <end position="93"/>
    </location>
</feature>
<reference evidence="2" key="1">
    <citation type="submission" date="2020-07" db="EMBL/GenBank/DDBJ databases">
        <title>The High-quality genome of the commercially important snow crab, Chionoecetes opilio.</title>
        <authorList>
            <person name="Jeong J.-H."/>
            <person name="Ryu S."/>
        </authorList>
    </citation>
    <scope>NUCLEOTIDE SEQUENCE</scope>
    <source>
        <strain evidence="2">MADBK_172401_WGS</strain>
        <tissue evidence="2">Digestive gland</tissue>
    </source>
</reference>
<protein>
    <submittedName>
        <fullName evidence="2">Uncharacterized protein</fullName>
    </submittedName>
</protein>
<gene>
    <name evidence="2" type="ORF">GWK47_055040</name>
</gene>
<feature type="compositionally biased region" description="Pro residues" evidence="1">
    <location>
        <begin position="167"/>
        <end position="195"/>
    </location>
</feature>
<evidence type="ECO:0000313" key="2">
    <source>
        <dbReference type="EMBL" id="KAG0717159.1"/>
    </source>
</evidence>